<feature type="repeat" description="ARM" evidence="1">
    <location>
        <begin position="593"/>
        <end position="637"/>
    </location>
</feature>
<evidence type="ECO:0000313" key="4">
    <source>
        <dbReference type="EMBL" id="KAH7425684.1"/>
    </source>
</evidence>
<reference evidence="4" key="1">
    <citation type="submission" date="2021-08" db="EMBL/GenBank/DDBJ databases">
        <title>WGS assembly of Ceratopteris richardii.</title>
        <authorList>
            <person name="Marchant D.B."/>
            <person name="Chen G."/>
            <person name="Jenkins J."/>
            <person name="Shu S."/>
            <person name="Leebens-Mack J."/>
            <person name="Grimwood J."/>
            <person name="Schmutz J."/>
            <person name="Soltis P."/>
            <person name="Soltis D."/>
            <person name="Chen Z.-H."/>
        </authorList>
    </citation>
    <scope>NUCLEOTIDE SEQUENCE</scope>
    <source>
        <strain evidence="4">Whitten #5841</strain>
        <tissue evidence="4">Leaf</tissue>
    </source>
</reference>
<feature type="region of interest" description="Disordered" evidence="2">
    <location>
        <begin position="382"/>
        <end position="401"/>
    </location>
</feature>
<organism evidence="4 5">
    <name type="scientific">Ceratopteris richardii</name>
    <name type="common">Triangle waterfern</name>
    <dbReference type="NCBI Taxonomy" id="49495"/>
    <lineage>
        <taxon>Eukaryota</taxon>
        <taxon>Viridiplantae</taxon>
        <taxon>Streptophyta</taxon>
        <taxon>Embryophyta</taxon>
        <taxon>Tracheophyta</taxon>
        <taxon>Polypodiopsida</taxon>
        <taxon>Polypodiidae</taxon>
        <taxon>Polypodiales</taxon>
        <taxon>Pteridineae</taxon>
        <taxon>Pteridaceae</taxon>
        <taxon>Parkerioideae</taxon>
        <taxon>Ceratopteris</taxon>
    </lineage>
</organism>
<comment type="caution">
    <text evidence="4">The sequence shown here is derived from an EMBL/GenBank/DDBJ whole genome shotgun (WGS) entry which is preliminary data.</text>
</comment>
<dbReference type="Gene3D" id="1.25.10.10">
    <property type="entry name" value="Leucine-rich Repeat Variant"/>
    <property type="match status" value="2"/>
</dbReference>
<evidence type="ECO:0000256" key="1">
    <source>
        <dbReference type="PROSITE-ProRule" id="PRU00259"/>
    </source>
</evidence>
<dbReference type="PANTHER" id="PTHR46168:SF1">
    <property type="entry name" value="ARMADILLO REPEAT ONLY 4"/>
    <property type="match status" value="1"/>
</dbReference>
<dbReference type="OrthoDB" id="1897057at2759"/>
<feature type="domain" description="DUF7792" evidence="3">
    <location>
        <begin position="8"/>
        <end position="132"/>
    </location>
</feature>
<proteinExistence type="predicted"/>
<dbReference type="InterPro" id="IPR000225">
    <property type="entry name" value="Armadillo"/>
</dbReference>
<sequence length="670" mass="73775">MDGKIDDLFNGTIQLAQEVCDAVDKADLFRQDCEELGMKVDKLVKGLRSVVAANSSQGEEGKGATCVYDRPTRHVLREAQATLEKAMAILRRCKRDGPCITRQTNVVPTSEFRKVGGLLEGSIGDVTWLLTVNLHGHYGRRGRMEGLPPIASTDPMLAWIWGQVAIILTGSPAEREDAAEYLASIATENDRNRTLIMEEGGARALLKLLKHGSTVSCRIASANALGALAANQYCVEKLLTQRLVPVFIHVLDNGPMKVQAKVAWAIAKIAAQAPDAETALPIESFIRPLLLQLLILDQDIDGDGHNGLRAGMVGHQINGARNPLKSLSISEGKTGWNRIIDLSRSMNGLGSDDNWETKSTYSTYSERCFSRPWDSAENLSSISLKQSRHSRHSSDMLPRHSRNRSDSLFRVVSSRSLVKDREPEDPETQREFKTQATFALWKLAENSVRHTRKMVSARALPCFARLIEKEKEDILRNTIMAVMEMAAAAEGDVELRRMAFRPNSTSAKALLDQLLRVVQNGRVDLQVPSLKAIGCLSRTFPAKETKAVIGLLVGRLSHTDLTIAAEAVLALLKFAQRDNFLHIEHSKIIVDAEAVPLLVQLILDGHEEEEVQVPALVLLCNLAIDAGNNDSFRTTNAIKVFKAASRSGIANIQSVSEVLPMAIRQLEVHH</sequence>
<dbReference type="EMBL" id="CM035416">
    <property type="protein sequence ID" value="KAH7425684.1"/>
    <property type="molecule type" value="Genomic_DNA"/>
</dbReference>
<dbReference type="PROSITE" id="PS50176">
    <property type="entry name" value="ARM_REPEAT"/>
    <property type="match status" value="1"/>
</dbReference>
<dbReference type="InterPro" id="IPR011989">
    <property type="entry name" value="ARM-like"/>
</dbReference>
<dbReference type="PANTHER" id="PTHR46168">
    <property type="entry name" value="ARMADILLO REPEAT ONLY 4"/>
    <property type="match status" value="1"/>
</dbReference>
<evidence type="ECO:0000256" key="2">
    <source>
        <dbReference type="SAM" id="MobiDB-lite"/>
    </source>
</evidence>
<dbReference type="SMART" id="SM00185">
    <property type="entry name" value="ARM"/>
    <property type="match status" value="4"/>
</dbReference>
<gene>
    <name evidence="4" type="ORF">KP509_11G066300</name>
</gene>
<dbReference type="OMA" id="ERTRYHA"/>
<dbReference type="InterPro" id="IPR016024">
    <property type="entry name" value="ARM-type_fold"/>
</dbReference>
<dbReference type="Pfam" id="PF00514">
    <property type="entry name" value="Arm"/>
    <property type="match status" value="1"/>
</dbReference>
<feature type="compositionally biased region" description="Basic and acidic residues" evidence="2">
    <location>
        <begin position="392"/>
        <end position="401"/>
    </location>
</feature>
<dbReference type="InterPro" id="IPR056694">
    <property type="entry name" value="DUF7792"/>
</dbReference>
<dbReference type="Proteomes" id="UP000825935">
    <property type="component" value="Chromosome 11"/>
</dbReference>
<evidence type="ECO:0000259" key="3">
    <source>
        <dbReference type="Pfam" id="PF25055"/>
    </source>
</evidence>
<dbReference type="Pfam" id="PF25055">
    <property type="entry name" value="DUF7792"/>
    <property type="match status" value="1"/>
</dbReference>
<protein>
    <recommendedName>
        <fullName evidence="3">DUF7792 domain-containing protein</fullName>
    </recommendedName>
</protein>
<evidence type="ECO:0000313" key="5">
    <source>
        <dbReference type="Proteomes" id="UP000825935"/>
    </source>
</evidence>
<name>A0A8T2TWD4_CERRI</name>
<dbReference type="AlphaFoldDB" id="A0A8T2TWD4"/>
<keyword evidence="5" id="KW-1185">Reference proteome</keyword>
<accession>A0A8T2TWD4</accession>
<dbReference type="SUPFAM" id="SSF48371">
    <property type="entry name" value="ARM repeat"/>
    <property type="match status" value="1"/>
</dbReference>